<feature type="domain" description="Chromo" evidence="1">
    <location>
        <begin position="189"/>
        <end position="225"/>
    </location>
</feature>
<dbReference type="Gene3D" id="2.40.50.40">
    <property type="match status" value="1"/>
</dbReference>
<dbReference type="WBParaSite" id="PDA_v2.g6824.t1">
    <property type="protein sequence ID" value="PDA_v2.g6824.t1"/>
    <property type="gene ID" value="PDA_v2.g6824"/>
</dbReference>
<dbReference type="PANTHER" id="PTHR46585">
    <property type="entry name" value="INTEGRASE CORE DOMAIN CONTAINING PROTEIN"/>
    <property type="match status" value="1"/>
</dbReference>
<sequence>MDKLYADLNFPASYAGINALQRELKGKPEKKELEDFKLRNRTYQLYRSRYYKFKRLKTMCTSWMTDFQADLADFQKLSRQNKVCRTTGLKPNDINEKNAQQVWEKVYGHPEEPAAPKFKVGDHVRIALKKSVFDRGYLNNYTDEIFQIVTVQRTNPPTYVVRHENGDIVKGKIYEKQLIKTIKNTETTYRVERVIRQKRQDGKKHYYVKFMGFPNPQWITEDDFV</sequence>
<name>A0A914QTF2_9BILA</name>
<dbReference type="PROSITE" id="PS50013">
    <property type="entry name" value="CHROMO_2"/>
    <property type="match status" value="1"/>
</dbReference>
<keyword evidence="2" id="KW-1185">Reference proteome</keyword>
<accession>A0A914QTF2</accession>
<proteinExistence type="predicted"/>
<protein>
    <submittedName>
        <fullName evidence="3">Chromo domain-containing protein</fullName>
    </submittedName>
</protein>
<dbReference type="InterPro" id="IPR000953">
    <property type="entry name" value="Chromo/chromo_shadow_dom"/>
</dbReference>
<dbReference type="Proteomes" id="UP000887578">
    <property type="component" value="Unplaced"/>
</dbReference>
<dbReference type="SUPFAM" id="SSF54160">
    <property type="entry name" value="Chromo domain-like"/>
    <property type="match status" value="1"/>
</dbReference>
<dbReference type="PANTHER" id="PTHR46585:SF1">
    <property type="entry name" value="CHROMO DOMAIN-CONTAINING PROTEIN"/>
    <property type="match status" value="1"/>
</dbReference>
<dbReference type="AlphaFoldDB" id="A0A914QTF2"/>
<evidence type="ECO:0000259" key="1">
    <source>
        <dbReference type="PROSITE" id="PS50013"/>
    </source>
</evidence>
<organism evidence="2 3">
    <name type="scientific">Panagrolaimus davidi</name>
    <dbReference type="NCBI Taxonomy" id="227884"/>
    <lineage>
        <taxon>Eukaryota</taxon>
        <taxon>Metazoa</taxon>
        <taxon>Ecdysozoa</taxon>
        <taxon>Nematoda</taxon>
        <taxon>Chromadorea</taxon>
        <taxon>Rhabditida</taxon>
        <taxon>Tylenchina</taxon>
        <taxon>Panagrolaimomorpha</taxon>
        <taxon>Panagrolaimoidea</taxon>
        <taxon>Panagrolaimidae</taxon>
        <taxon>Panagrolaimus</taxon>
    </lineage>
</organism>
<evidence type="ECO:0000313" key="3">
    <source>
        <dbReference type="WBParaSite" id="PDA_v2.g6824.t1"/>
    </source>
</evidence>
<dbReference type="InterPro" id="IPR016197">
    <property type="entry name" value="Chromo-like_dom_sf"/>
</dbReference>
<reference evidence="3" key="1">
    <citation type="submission" date="2022-11" db="UniProtKB">
        <authorList>
            <consortium name="WormBaseParasite"/>
        </authorList>
    </citation>
    <scope>IDENTIFICATION</scope>
</reference>
<evidence type="ECO:0000313" key="2">
    <source>
        <dbReference type="Proteomes" id="UP000887578"/>
    </source>
</evidence>